<dbReference type="GO" id="GO:0012505">
    <property type="term" value="C:endomembrane system"/>
    <property type="evidence" value="ECO:0007669"/>
    <property type="project" value="UniProtKB-SubCell"/>
</dbReference>
<name>A0AAW1JR67_SAPOF</name>
<evidence type="ECO:0000256" key="4">
    <source>
        <dbReference type="ARBA" id="ARBA00022692"/>
    </source>
</evidence>
<keyword evidence="5 8" id="KW-1133">Transmembrane helix</keyword>
<evidence type="ECO:0000313" key="11">
    <source>
        <dbReference type="Proteomes" id="UP001443914"/>
    </source>
</evidence>
<evidence type="ECO:0000259" key="9">
    <source>
        <dbReference type="Pfam" id="PF01699"/>
    </source>
</evidence>
<accession>A0AAW1JR67</accession>
<organism evidence="10 11">
    <name type="scientific">Saponaria officinalis</name>
    <name type="common">Common soapwort</name>
    <name type="synonym">Lychnis saponaria</name>
    <dbReference type="NCBI Taxonomy" id="3572"/>
    <lineage>
        <taxon>Eukaryota</taxon>
        <taxon>Viridiplantae</taxon>
        <taxon>Streptophyta</taxon>
        <taxon>Embryophyta</taxon>
        <taxon>Tracheophyta</taxon>
        <taxon>Spermatophyta</taxon>
        <taxon>Magnoliopsida</taxon>
        <taxon>eudicotyledons</taxon>
        <taxon>Gunneridae</taxon>
        <taxon>Pentapetalae</taxon>
        <taxon>Caryophyllales</taxon>
        <taxon>Caryophyllaceae</taxon>
        <taxon>Caryophylleae</taxon>
        <taxon>Saponaria</taxon>
    </lineage>
</organism>
<keyword evidence="6" id="KW-0406">Ion transport</keyword>
<feature type="transmembrane region" description="Helical" evidence="8">
    <location>
        <begin position="58"/>
        <end position="78"/>
    </location>
</feature>
<keyword evidence="3" id="KW-0050">Antiport</keyword>
<dbReference type="GO" id="GO:0009705">
    <property type="term" value="C:plant-type vacuole membrane"/>
    <property type="evidence" value="ECO:0007669"/>
    <property type="project" value="TreeGrafter"/>
</dbReference>
<evidence type="ECO:0000256" key="6">
    <source>
        <dbReference type="ARBA" id="ARBA00023065"/>
    </source>
</evidence>
<proteinExistence type="predicted"/>
<dbReference type="PANTHER" id="PTHR31503:SF1">
    <property type="entry name" value="VACUOLAR CATION_PROTON EXCHANGER 3"/>
    <property type="match status" value="1"/>
</dbReference>
<feature type="transmembrane region" description="Helical" evidence="8">
    <location>
        <begin position="20"/>
        <end position="38"/>
    </location>
</feature>
<dbReference type="Pfam" id="PF01699">
    <property type="entry name" value="Na_Ca_ex"/>
    <property type="match status" value="1"/>
</dbReference>
<dbReference type="InterPro" id="IPR004713">
    <property type="entry name" value="CaH_exchang"/>
</dbReference>
<evidence type="ECO:0000256" key="8">
    <source>
        <dbReference type="SAM" id="Phobius"/>
    </source>
</evidence>
<reference evidence="10" key="1">
    <citation type="submission" date="2024-03" db="EMBL/GenBank/DDBJ databases">
        <title>WGS assembly of Saponaria officinalis var. Norfolk2.</title>
        <authorList>
            <person name="Jenkins J."/>
            <person name="Shu S."/>
            <person name="Grimwood J."/>
            <person name="Barry K."/>
            <person name="Goodstein D."/>
            <person name="Schmutz J."/>
            <person name="Leebens-Mack J."/>
            <person name="Osbourn A."/>
        </authorList>
    </citation>
    <scope>NUCLEOTIDE SEQUENCE [LARGE SCALE GENOMIC DNA]</scope>
    <source>
        <strain evidence="10">JIC</strain>
    </source>
</reference>
<dbReference type="GO" id="GO:0015369">
    <property type="term" value="F:calcium:proton antiporter activity"/>
    <property type="evidence" value="ECO:0007669"/>
    <property type="project" value="TreeGrafter"/>
</dbReference>
<dbReference type="AlphaFoldDB" id="A0AAW1JR67"/>
<evidence type="ECO:0000256" key="5">
    <source>
        <dbReference type="ARBA" id="ARBA00022989"/>
    </source>
</evidence>
<keyword evidence="11" id="KW-1185">Reference proteome</keyword>
<dbReference type="InterPro" id="IPR004837">
    <property type="entry name" value="NaCa_Exmemb"/>
</dbReference>
<sequence>MTAVIALLSEFIVGSIENALESWGISVCFISIILLAIVENTTEHVGAIIFAFKNKLDISLGVALGSATQISMFVFRFVL</sequence>
<comment type="subcellular location">
    <subcellularLocation>
        <location evidence="1">Endomembrane system</location>
        <topology evidence="1">Multi-pass membrane protein</topology>
    </subcellularLocation>
</comment>
<evidence type="ECO:0000313" key="10">
    <source>
        <dbReference type="EMBL" id="KAK9706145.1"/>
    </source>
</evidence>
<keyword evidence="2" id="KW-0813">Transport</keyword>
<dbReference type="PANTHER" id="PTHR31503">
    <property type="entry name" value="VACUOLAR CALCIUM ION TRANSPORTER"/>
    <property type="match status" value="1"/>
</dbReference>
<dbReference type="InterPro" id="IPR044880">
    <property type="entry name" value="NCX_ion-bd_dom_sf"/>
</dbReference>
<keyword evidence="7 8" id="KW-0472">Membrane</keyword>
<evidence type="ECO:0000256" key="2">
    <source>
        <dbReference type="ARBA" id="ARBA00022448"/>
    </source>
</evidence>
<dbReference type="GO" id="GO:0006874">
    <property type="term" value="P:intracellular calcium ion homeostasis"/>
    <property type="evidence" value="ECO:0007669"/>
    <property type="project" value="TreeGrafter"/>
</dbReference>
<evidence type="ECO:0000256" key="1">
    <source>
        <dbReference type="ARBA" id="ARBA00004127"/>
    </source>
</evidence>
<evidence type="ECO:0000256" key="3">
    <source>
        <dbReference type="ARBA" id="ARBA00022449"/>
    </source>
</evidence>
<evidence type="ECO:0000256" key="7">
    <source>
        <dbReference type="ARBA" id="ARBA00023136"/>
    </source>
</evidence>
<dbReference type="EMBL" id="JBDFQZ010000007">
    <property type="protein sequence ID" value="KAK9706145.1"/>
    <property type="molecule type" value="Genomic_DNA"/>
</dbReference>
<keyword evidence="4 8" id="KW-0812">Transmembrane</keyword>
<dbReference type="Gene3D" id="1.20.1420.30">
    <property type="entry name" value="NCX, central ion-binding region"/>
    <property type="match status" value="1"/>
</dbReference>
<gene>
    <name evidence="10" type="ORF">RND81_07G106800</name>
</gene>
<comment type="caution">
    <text evidence="10">The sequence shown here is derived from an EMBL/GenBank/DDBJ whole genome shotgun (WGS) entry which is preliminary data.</text>
</comment>
<feature type="domain" description="Sodium/calcium exchanger membrane region" evidence="9">
    <location>
        <begin position="2"/>
        <end position="74"/>
    </location>
</feature>
<protein>
    <recommendedName>
        <fullName evidence="9">Sodium/calcium exchanger membrane region domain-containing protein</fullName>
    </recommendedName>
</protein>
<dbReference type="Proteomes" id="UP001443914">
    <property type="component" value="Unassembled WGS sequence"/>
</dbReference>